<evidence type="ECO:0000313" key="3">
    <source>
        <dbReference type="Proteomes" id="UP000494162"/>
    </source>
</evidence>
<protein>
    <submittedName>
        <fullName evidence="2">Uncharacterized protein</fullName>
    </submittedName>
</protein>
<dbReference type="EMBL" id="VJSY01000002">
    <property type="protein sequence ID" value="MDR8752001.1"/>
    <property type="molecule type" value="Genomic_DNA"/>
</dbReference>
<dbReference type="Proteomes" id="UP001248067">
    <property type="component" value="Unassembled WGS sequence"/>
</dbReference>
<accession>A0A6P2L9W7</accession>
<evidence type="ECO:0000313" key="2">
    <source>
        <dbReference type="EMBL" id="VWB66042.1"/>
    </source>
</evidence>
<evidence type="ECO:0000313" key="1">
    <source>
        <dbReference type="EMBL" id="MDR8752001.1"/>
    </source>
</evidence>
<dbReference type="AlphaFoldDB" id="A0A6P2L9W7"/>
<dbReference type="Proteomes" id="UP000494162">
    <property type="component" value="Unassembled WGS sequence"/>
</dbReference>
<reference evidence="1 4" key="1">
    <citation type="submission" date="2019-06" db="EMBL/GenBank/DDBJ databases">
        <title>Evolution of Burkholderia multivorans in the lungs of Cystic Fibrosis patients.</title>
        <authorList>
            <person name="Moreira L.M."/>
        </authorList>
    </citation>
    <scope>NUCLEOTIDE SEQUENCE [LARGE SCALE GENOMIC DNA]</scope>
    <source>
        <strain evidence="1 4">VC13239</strain>
    </source>
</reference>
<keyword evidence="4" id="KW-1185">Reference proteome</keyword>
<reference evidence="2 3" key="2">
    <citation type="submission" date="2019-09" db="EMBL/GenBank/DDBJ databases">
        <authorList>
            <person name="Depoorter E."/>
        </authorList>
    </citation>
    <scope>NUCLEOTIDE SEQUENCE [LARGE SCALE GENOMIC DNA]</scope>
    <source>
        <strain evidence="2">LMG 26883</strain>
    </source>
</reference>
<name>A0A6P2L9W7_9BURK</name>
<dbReference type="EMBL" id="CABVPP010000020">
    <property type="protein sequence ID" value="VWB66042.1"/>
    <property type="molecule type" value="Genomic_DNA"/>
</dbReference>
<gene>
    <name evidence="2" type="ORF">BPS26883_03120</name>
    <name evidence="1" type="ORF">FEQ00_00403</name>
</gene>
<organism evidence="2 3">
    <name type="scientific">Burkholderia pseudomultivorans</name>
    <dbReference type="NCBI Taxonomy" id="1207504"/>
    <lineage>
        <taxon>Bacteria</taxon>
        <taxon>Pseudomonadati</taxon>
        <taxon>Pseudomonadota</taxon>
        <taxon>Betaproteobacteria</taxon>
        <taxon>Burkholderiales</taxon>
        <taxon>Burkholderiaceae</taxon>
        <taxon>Burkholderia</taxon>
        <taxon>Burkholderia cepacia complex</taxon>
    </lineage>
</organism>
<sequence>MAARERRGGYASARLYVVGACGDAGPVHAAGMAVAPVRGRPAAAHVCEPADATTMPGLKCNGRGVTR</sequence>
<evidence type="ECO:0000313" key="4">
    <source>
        <dbReference type="Proteomes" id="UP001248067"/>
    </source>
</evidence>
<proteinExistence type="predicted"/>